<evidence type="ECO:0000313" key="3">
    <source>
        <dbReference type="Proteomes" id="UP000628017"/>
    </source>
</evidence>
<dbReference type="EMBL" id="BMKA01000001">
    <property type="protein sequence ID" value="GGA04824.1"/>
    <property type="molecule type" value="Genomic_DNA"/>
</dbReference>
<gene>
    <name evidence="2" type="ORF">GCM10011498_00140</name>
</gene>
<feature type="region of interest" description="Disordered" evidence="1">
    <location>
        <begin position="1"/>
        <end position="23"/>
    </location>
</feature>
<protein>
    <submittedName>
        <fullName evidence="2">Uncharacterized protein</fullName>
    </submittedName>
</protein>
<comment type="caution">
    <text evidence="2">The sequence shown here is derived from an EMBL/GenBank/DDBJ whole genome shotgun (WGS) entry which is preliminary data.</text>
</comment>
<name>A0A916QPE5_9RHOB</name>
<sequence length="69" mass="7661">MDMGTKGKGGRRRVRNKRDQQITVRLTDREYRKLQQAASGSSVAALVRNRLLGLSKGTAPQVPLVNRQA</sequence>
<keyword evidence="3" id="KW-1185">Reference proteome</keyword>
<accession>A0A916QPE5</accession>
<organism evidence="2 3">
    <name type="scientific">Neptunicoccus cionae</name>
    <dbReference type="NCBI Taxonomy" id="2035344"/>
    <lineage>
        <taxon>Bacteria</taxon>
        <taxon>Pseudomonadati</taxon>
        <taxon>Pseudomonadota</taxon>
        <taxon>Alphaproteobacteria</taxon>
        <taxon>Rhodobacterales</taxon>
        <taxon>Paracoccaceae</taxon>
        <taxon>Neptunicoccus</taxon>
    </lineage>
</organism>
<evidence type="ECO:0000256" key="1">
    <source>
        <dbReference type="SAM" id="MobiDB-lite"/>
    </source>
</evidence>
<evidence type="ECO:0000313" key="2">
    <source>
        <dbReference type="EMBL" id="GGA04824.1"/>
    </source>
</evidence>
<dbReference type="AlphaFoldDB" id="A0A916QPE5"/>
<reference evidence="2" key="1">
    <citation type="journal article" date="2014" name="Int. J. Syst. Evol. Microbiol.">
        <title>Complete genome sequence of Corynebacterium casei LMG S-19264T (=DSM 44701T), isolated from a smear-ripened cheese.</title>
        <authorList>
            <consortium name="US DOE Joint Genome Institute (JGI-PGF)"/>
            <person name="Walter F."/>
            <person name="Albersmeier A."/>
            <person name="Kalinowski J."/>
            <person name="Ruckert C."/>
        </authorList>
    </citation>
    <scope>NUCLEOTIDE SEQUENCE</scope>
    <source>
        <strain evidence="2">CGMCC 1.15880</strain>
    </source>
</reference>
<proteinExistence type="predicted"/>
<reference evidence="2" key="2">
    <citation type="submission" date="2020-09" db="EMBL/GenBank/DDBJ databases">
        <authorList>
            <person name="Sun Q."/>
            <person name="Zhou Y."/>
        </authorList>
    </citation>
    <scope>NUCLEOTIDE SEQUENCE</scope>
    <source>
        <strain evidence="2">CGMCC 1.15880</strain>
    </source>
</reference>
<dbReference type="Proteomes" id="UP000628017">
    <property type="component" value="Unassembled WGS sequence"/>
</dbReference>